<sequence>MGIYRSNKRRYQARQAAQKSLEKRFNTSRNKVIERITNNKFVNDNEPEKYNNAIIKEEQRRNHLIALI</sequence>
<comment type="caution">
    <text evidence="2">The sequence shown here is derived from an EMBL/GenBank/DDBJ whole genome shotgun (WGS) entry which is preliminary data.</text>
</comment>
<keyword evidence="3" id="KW-1185">Reference proteome</keyword>
<evidence type="ECO:0000313" key="2">
    <source>
        <dbReference type="EMBL" id="CAG8502901.1"/>
    </source>
</evidence>
<reference evidence="2 3" key="1">
    <citation type="submission" date="2021-06" db="EMBL/GenBank/DDBJ databases">
        <authorList>
            <person name="Kallberg Y."/>
            <person name="Tangrot J."/>
            <person name="Rosling A."/>
        </authorList>
    </citation>
    <scope>NUCLEOTIDE SEQUENCE [LARGE SCALE GENOMIC DNA]</scope>
    <source>
        <strain evidence="2 3">120-4 pot B 10/14</strain>
    </source>
</reference>
<dbReference type="Proteomes" id="UP000789901">
    <property type="component" value="Unassembled WGS sequence"/>
</dbReference>
<protein>
    <submittedName>
        <fullName evidence="2">9227_t:CDS:1</fullName>
    </submittedName>
</protein>
<feature type="compositionally biased region" description="Basic residues" evidence="1">
    <location>
        <begin position="1"/>
        <end position="12"/>
    </location>
</feature>
<evidence type="ECO:0000256" key="1">
    <source>
        <dbReference type="SAM" id="MobiDB-lite"/>
    </source>
</evidence>
<feature type="region of interest" description="Disordered" evidence="1">
    <location>
        <begin position="1"/>
        <end position="23"/>
    </location>
</feature>
<organism evidence="2 3">
    <name type="scientific">Gigaspora margarita</name>
    <dbReference type="NCBI Taxonomy" id="4874"/>
    <lineage>
        <taxon>Eukaryota</taxon>
        <taxon>Fungi</taxon>
        <taxon>Fungi incertae sedis</taxon>
        <taxon>Mucoromycota</taxon>
        <taxon>Glomeromycotina</taxon>
        <taxon>Glomeromycetes</taxon>
        <taxon>Diversisporales</taxon>
        <taxon>Gigasporaceae</taxon>
        <taxon>Gigaspora</taxon>
    </lineage>
</organism>
<dbReference type="EMBL" id="CAJVQB010000702">
    <property type="protein sequence ID" value="CAG8502901.1"/>
    <property type="molecule type" value="Genomic_DNA"/>
</dbReference>
<gene>
    <name evidence="2" type="ORF">GMARGA_LOCUS2291</name>
</gene>
<name>A0ABM8W1S3_GIGMA</name>
<accession>A0ABM8W1S3</accession>
<evidence type="ECO:0000313" key="3">
    <source>
        <dbReference type="Proteomes" id="UP000789901"/>
    </source>
</evidence>
<proteinExistence type="predicted"/>